<dbReference type="InterPro" id="IPR040185">
    <property type="entry name" value="Far11/STRP"/>
</dbReference>
<protein>
    <submittedName>
        <fullName evidence="3">Striatin-interacting protein 1</fullName>
    </submittedName>
</protein>
<accession>A0ABD2PN97</accession>
<evidence type="ECO:0000313" key="3">
    <source>
        <dbReference type="EMBL" id="KAL3308990.1"/>
    </source>
</evidence>
<feature type="region of interest" description="Disordered" evidence="1">
    <location>
        <begin position="290"/>
        <end position="331"/>
    </location>
</feature>
<dbReference type="AlphaFoldDB" id="A0ABD2PN97"/>
<evidence type="ECO:0000259" key="2">
    <source>
        <dbReference type="SMART" id="SM01292"/>
    </source>
</evidence>
<feature type="domain" description="Far11/STRP N-terminal" evidence="2">
    <location>
        <begin position="24"/>
        <end position="382"/>
    </location>
</feature>
<sequence>MEDLNEPNEEARDENASLLFSNQEGDFEFVYNDCDEYATEIAEFYSYSEDKDILKNKEVFCSHFGAKFPGQKWTEVDDSVRLEYIKNLLVSFELVSKVERIRAVRCALYILQGVYGQCELEEDQFTWARHNVYLCIRAGLLQSIIGLLLAEIQADEWLTESFCKTTINQTMAPRDSRKSLFEETRNLRLILSILYTMVETVRDGKYGSNKELNAKRAKLRDQFIEELDEPVLNDGTTTLSIVLFAMVHRFSLGLAPRIPVKKTLLLLWKVRRRMGLPPLTEDTNEVIQKVRASSPPPLATDQAFTRNARLGNRQSSGSQEPRRGSLGGGRQAFEAATAHELASDQLLEAKTFPTVVPPTPPGDRQTRKFRESEPNIIIPRETTIVTTNHCVSSLPWKPKVRRDEVKIFLNNARLKYLDVQVDMDDTTTLIGLPPPIHDAMAVLNAHLYISIAD</sequence>
<proteinExistence type="predicted"/>
<reference evidence="3 4" key="1">
    <citation type="submission" date="2024-11" db="EMBL/GenBank/DDBJ databases">
        <title>Adaptive evolution of stress response genes in parasites aligns with host niche diversity.</title>
        <authorList>
            <person name="Hahn C."/>
            <person name="Resl P."/>
        </authorList>
    </citation>
    <scope>NUCLEOTIDE SEQUENCE [LARGE SCALE GENOMIC DNA]</scope>
    <source>
        <strain evidence="3">EGGRZ-B1_66</strain>
        <tissue evidence="3">Body</tissue>
    </source>
</reference>
<dbReference type="Pfam" id="PF07923">
    <property type="entry name" value="N1221"/>
    <property type="match status" value="1"/>
</dbReference>
<dbReference type="Proteomes" id="UP001626550">
    <property type="component" value="Unassembled WGS sequence"/>
</dbReference>
<name>A0ABD2PN97_9PLAT</name>
<dbReference type="SMART" id="SM01292">
    <property type="entry name" value="N1221"/>
    <property type="match status" value="1"/>
</dbReference>
<dbReference type="PANTHER" id="PTHR13239">
    <property type="entry name" value="PROTEIN REQUIRED FOR HYPHAL ANASTOMOSIS HAM-2"/>
    <property type="match status" value="1"/>
</dbReference>
<evidence type="ECO:0000256" key="1">
    <source>
        <dbReference type="SAM" id="MobiDB-lite"/>
    </source>
</evidence>
<feature type="non-terminal residue" evidence="3">
    <location>
        <position position="453"/>
    </location>
</feature>
<evidence type="ECO:0000313" key="4">
    <source>
        <dbReference type="Proteomes" id="UP001626550"/>
    </source>
</evidence>
<comment type="caution">
    <text evidence="3">The sequence shown here is derived from an EMBL/GenBank/DDBJ whole genome shotgun (WGS) entry which is preliminary data.</text>
</comment>
<organism evidence="3 4">
    <name type="scientific">Cichlidogyrus casuarinus</name>
    <dbReference type="NCBI Taxonomy" id="1844966"/>
    <lineage>
        <taxon>Eukaryota</taxon>
        <taxon>Metazoa</taxon>
        <taxon>Spiralia</taxon>
        <taxon>Lophotrochozoa</taxon>
        <taxon>Platyhelminthes</taxon>
        <taxon>Monogenea</taxon>
        <taxon>Monopisthocotylea</taxon>
        <taxon>Dactylogyridea</taxon>
        <taxon>Ancyrocephalidae</taxon>
        <taxon>Cichlidogyrus</taxon>
    </lineage>
</organism>
<dbReference type="PANTHER" id="PTHR13239:SF4">
    <property type="entry name" value="AT25231P"/>
    <property type="match status" value="1"/>
</dbReference>
<keyword evidence="4" id="KW-1185">Reference proteome</keyword>
<gene>
    <name evidence="3" type="primary">STRIP1</name>
    <name evidence="3" type="ORF">Ciccas_012469</name>
</gene>
<dbReference type="InterPro" id="IPR012486">
    <property type="entry name" value="Far11/STRP_N"/>
</dbReference>
<dbReference type="EMBL" id="JBJKFK010004438">
    <property type="protein sequence ID" value="KAL3308990.1"/>
    <property type="molecule type" value="Genomic_DNA"/>
</dbReference>